<dbReference type="OrthoDB" id="7186950at2"/>
<feature type="compositionally biased region" description="Basic and acidic residues" evidence="3">
    <location>
        <begin position="131"/>
        <end position="150"/>
    </location>
</feature>
<feature type="signal peptide" evidence="4">
    <location>
        <begin position="1"/>
        <end position="18"/>
    </location>
</feature>
<dbReference type="AlphaFoldDB" id="A0A399RL41"/>
<feature type="domain" description="Beta/gamma crystallin 'Greek key'" evidence="5">
    <location>
        <begin position="200"/>
        <end position="240"/>
    </location>
</feature>
<feature type="region of interest" description="Disordered" evidence="3">
    <location>
        <begin position="131"/>
        <end position="152"/>
    </location>
</feature>
<evidence type="ECO:0000256" key="2">
    <source>
        <dbReference type="ARBA" id="ARBA00022737"/>
    </source>
</evidence>
<proteinExistence type="inferred from homology"/>
<dbReference type="PANTHER" id="PTHR11818:SF42">
    <property type="entry name" value="VOLTAGE-GATED HYDROGEN CHANNEL 1"/>
    <property type="match status" value="1"/>
</dbReference>
<reference evidence="6 7" key="1">
    <citation type="submission" date="2018-08" db="EMBL/GenBank/DDBJ databases">
        <title>Henriciella mobilis sp. nov., isolated from seawater.</title>
        <authorList>
            <person name="Cheng H."/>
            <person name="Wu Y.-H."/>
            <person name="Xu X.-W."/>
            <person name="Guo L.-L."/>
        </authorList>
    </citation>
    <scope>NUCLEOTIDE SEQUENCE [LARGE SCALE GENOMIC DNA]</scope>
    <source>
        <strain evidence="6 7">JN25</strain>
    </source>
</reference>
<dbReference type="PROSITE" id="PS50915">
    <property type="entry name" value="CRYSTALLIN_BETA_GAMMA"/>
    <property type="match status" value="3"/>
</dbReference>
<dbReference type="InterPro" id="IPR050252">
    <property type="entry name" value="Beta/Gamma-Crystallin"/>
</dbReference>
<evidence type="ECO:0000256" key="4">
    <source>
        <dbReference type="SAM" id="SignalP"/>
    </source>
</evidence>
<dbReference type="SUPFAM" id="SSF49695">
    <property type="entry name" value="gamma-Crystallin-like"/>
    <property type="match status" value="1"/>
</dbReference>
<comment type="similarity">
    <text evidence="1">Belongs to the beta/gamma-crystallin family.</text>
</comment>
<feature type="domain" description="Beta/gamma crystallin 'Greek key'" evidence="5">
    <location>
        <begin position="159"/>
        <end position="199"/>
    </location>
</feature>
<accession>A0A399RL41</accession>
<dbReference type="Proteomes" id="UP000266385">
    <property type="component" value="Unassembled WGS sequence"/>
</dbReference>
<keyword evidence="4" id="KW-0732">Signal</keyword>
<feature type="domain" description="Beta/gamma crystallin 'Greek key'" evidence="5">
    <location>
        <begin position="33"/>
        <end position="73"/>
    </location>
</feature>
<keyword evidence="2" id="KW-0677">Repeat</keyword>
<dbReference type="Gene3D" id="2.60.20.10">
    <property type="entry name" value="Crystallins"/>
    <property type="match status" value="2"/>
</dbReference>
<organism evidence="6 7">
    <name type="scientific">Henriciella mobilis</name>
    <dbReference type="NCBI Taxonomy" id="2305467"/>
    <lineage>
        <taxon>Bacteria</taxon>
        <taxon>Pseudomonadati</taxon>
        <taxon>Pseudomonadota</taxon>
        <taxon>Alphaproteobacteria</taxon>
        <taxon>Hyphomonadales</taxon>
        <taxon>Hyphomonadaceae</taxon>
        <taxon>Henriciella</taxon>
    </lineage>
</organism>
<name>A0A399RL41_9PROT</name>
<evidence type="ECO:0000313" key="6">
    <source>
        <dbReference type="EMBL" id="RIJ30572.1"/>
    </source>
</evidence>
<dbReference type="InterPro" id="IPR001064">
    <property type="entry name" value="Beta/gamma_crystallin"/>
</dbReference>
<evidence type="ECO:0000256" key="1">
    <source>
        <dbReference type="ARBA" id="ARBA00009646"/>
    </source>
</evidence>
<keyword evidence="7" id="KW-1185">Reference proteome</keyword>
<evidence type="ECO:0000256" key="3">
    <source>
        <dbReference type="SAM" id="MobiDB-lite"/>
    </source>
</evidence>
<dbReference type="InterPro" id="IPR011024">
    <property type="entry name" value="G_crystallin-like"/>
</dbReference>
<evidence type="ECO:0000259" key="5">
    <source>
        <dbReference type="PROSITE" id="PS50915"/>
    </source>
</evidence>
<gene>
    <name evidence="6" type="ORF">D1223_08085</name>
</gene>
<dbReference type="SMART" id="SM00247">
    <property type="entry name" value="XTALbg"/>
    <property type="match status" value="2"/>
</dbReference>
<comment type="caution">
    <text evidence="6">The sequence shown here is derived from an EMBL/GenBank/DDBJ whole genome shotgun (WGS) entry which is preliminary data.</text>
</comment>
<evidence type="ECO:0000313" key="7">
    <source>
        <dbReference type="Proteomes" id="UP000266385"/>
    </source>
</evidence>
<feature type="chain" id="PRO_5017252569" description="Beta/gamma crystallin 'Greek key' domain-containing protein" evidence="4">
    <location>
        <begin position="19"/>
        <end position="247"/>
    </location>
</feature>
<sequence>MAPFKRLGLVLACTTAMAAPAVAEHSFHRGGDGAAIVYAHPDFRGQSLRVTGPITHLNRYRFNDKASSIRVTGGSWEVCVDPNFRGRCEIITYREGQLNDYRLNDKITSIRPVTYRGGRYDRDDRYRDWGRNQRRGDDHYRGGRDHEYGRRHGGYARNAPVVLFQHPGFRGDALPVDGAIPHLNRLRFNDKVSSIAVNGGAWEVCSDPNFRGRCEIITGSVDNTSYYRLNDNITSIRPASRHYGKRW</sequence>
<dbReference type="RefSeq" id="WP_119375882.1">
    <property type="nucleotide sequence ID" value="NZ_QWFX01000006.1"/>
</dbReference>
<dbReference type="PANTHER" id="PTHR11818">
    <property type="entry name" value="BETA/GAMMA CRYSTALLIN"/>
    <property type="match status" value="1"/>
</dbReference>
<dbReference type="Pfam" id="PF00030">
    <property type="entry name" value="Crystall"/>
    <property type="match status" value="2"/>
</dbReference>
<protein>
    <recommendedName>
        <fullName evidence="5">Beta/gamma crystallin 'Greek key' domain-containing protein</fullName>
    </recommendedName>
</protein>
<dbReference type="EMBL" id="QWFX01000006">
    <property type="protein sequence ID" value="RIJ30572.1"/>
    <property type="molecule type" value="Genomic_DNA"/>
</dbReference>